<dbReference type="Proteomes" id="UP000008144">
    <property type="component" value="Chromosome 2"/>
</dbReference>
<reference evidence="1" key="4">
    <citation type="submission" date="2025-09" db="UniProtKB">
        <authorList>
            <consortium name="Ensembl"/>
        </authorList>
    </citation>
    <scope>IDENTIFICATION</scope>
</reference>
<accession>H2XMC5</accession>
<dbReference type="AlphaFoldDB" id="H2XMC5"/>
<evidence type="ECO:0000313" key="2">
    <source>
        <dbReference type="Proteomes" id="UP000008144"/>
    </source>
</evidence>
<proteinExistence type="predicted"/>
<keyword evidence="2" id="KW-1185">Reference proteome</keyword>
<name>H2XMC5_CIOIN</name>
<protein>
    <submittedName>
        <fullName evidence="1">Uncharacterized protein</fullName>
    </submittedName>
</protein>
<dbReference type="Ensembl" id="ENSCINT00000036528.1">
    <property type="protein sequence ID" value="ENSCINP00000030808.1"/>
    <property type="gene ID" value="ENSCING00000021474.1"/>
</dbReference>
<dbReference type="InParanoid" id="H2XMC5"/>
<reference evidence="1" key="2">
    <citation type="journal article" date="2008" name="Genome Biol.">
        <title>Improved genome assembly and evidence-based global gene model set for the chordate Ciona intestinalis: new insight into intron and operon populations.</title>
        <authorList>
            <person name="Satou Y."/>
            <person name="Mineta K."/>
            <person name="Ogasawara M."/>
            <person name="Sasakura Y."/>
            <person name="Shoguchi E."/>
            <person name="Ueno K."/>
            <person name="Yamada L."/>
            <person name="Matsumoto J."/>
            <person name="Wasserscheid J."/>
            <person name="Dewar K."/>
            <person name="Wiley G.B."/>
            <person name="Macmil S.L."/>
            <person name="Roe B.A."/>
            <person name="Zeller R.W."/>
            <person name="Hastings K.E."/>
            <person name="Lemaire P."/>
            <person name="Lindquist E."/>
            <person name="Endo T."/>
            <person name="Hotta K."/>
            <person name="Inaba K."/>
        </authorList>
    </citation>
    <scope>NUCLEOTIDE SEQUENCE [LARGE SCALE GENOMIC DNA]</scope>
    <source>
        <strain evidence="1">wild type</strain>
    </source>
</reference>
<sequence>MYHRINGFNHANAIEEDLLEHMAGYSNQETFNVIICHIALIFYRISFLMTCNQAGNSTVDFSQSIIK</sequence>
<dbReference type="HOGENOM" id="CLU_2811593_0_0_1"/>
<reference evidence="2" key="1">
    <citation type="journal article" date="2002" name="Science">
        <title>The draft genome of Ciona intestinalis: insights into chordate and vertebrate origins.</title>
        <authorList>
            <person name="Dehal P."/>
            <person name="Satou Y."/>
            <person name="Campbell R.K."/>
            <person name="Chapman J."/>
            <person name="Degnan B."/>
            <person name="De Tomaso A."/>
            <person name="Davidson B."/>
            <person name="Di Gregorio A."/>
            <person name="Gelpke M."/>
            <person name="Goodstein D.M."/>
            <person name="Harafuji N."/>
            <person name="Hastings K.E."/>
            <person name="Ho I."/>
            <person name="Hotta K."/>
            <person name="Huang W."/>
            <person name="Kawashima T."/>
            <person name="Lemaire P."/>
            <person name="Martinez D."/>
            <person name="Meinertzhagen I.A."/>
            <person name="Necula S."/>
            <person name="Nonaka M."/>
            <person name="Putnam N."/>
            <person name="Rash S."/>
            <person name="Saiga H."/>
            <person name="Satake M."/>
            <person name="Terry A."/>
            <person name="Yamada L."/>
            <person name="Wang H.G."/>
            <person name="Awazu S."/>
            <person name="Azumi K."/>
            <person name="Boore J."/>
            <person name="Branno M."/>
            <person name="Chin-Bow S."/>
            <person name="DeSantis R."/>
            <person name="Doyle S."/>
            <person name="Francino P."/>
            <person name="Keys D.N."/>
            <person name="Haga S."/>
            <person name="Hayashi H."/>
            <person name="Hino K."/>
            <person name="Imai K.S."/>
            <person name="Inaba K."/>
            <person name="Kano S."/>
            <person name="Kobayashi K."/>
            <person name="Kobayashi M."/>
            <person name="Lee B.I."/>
            <person name="Makabe K.W."/>
            <person name="Manohar C."/>
            <person name="Matassi G."/>
            <person name="Medina M."/>
            <person name="Mochizuki Y."/>
            <person name="Mount S."/>
            <person name="Morishita T."/>
            <person name="Miura S."/>
            <person name="Nakayama A."/>
            <person name="Nishizaka S."/>
            <person name="Nomoto H."/>
            <person name="Ohta F."/>
            <person name="Oishi K."/>
            <person name="Rigoutsos I."/>
            <person name="Sano M."/>
            <person name="Sasaki A."/>
            <person name="Sasakura Y."/>
            <person name="Shoguchi E."/>
            <person name="Shin-i T."/>
            <person name="Spagnuolo A."/>
            <person name="Stainier D."/>
            <person name="Suzuki M.M."/>
            <person name="Tassy O."/>
            <person name="Takatori N."/>
            <person name="Tokuoka M."/>
            <person name="Yagi K."/>
            <person name="Yoshizaki F."/>
            <person name="Wada S."/>
            <person name="Zhang C."/>
            <person name="Hyatt P.D."/>
            <person name="Larimer F."/>
            <person name="Detter C."/>
            <person name="Doggett N."/>
            <person name="Glavina T."/>
            <person name="Hawkins T."/>
            <person name="Richardson P."/>
            <person name="Lucas S."/>
            <person name="Kohara Y."/>
            <person name="Levine M."/>
            <person name="Satoh N."/>
            <person name="Rokhsar D.S."/>
        </authorList>
    </citation>
    <scope>NUCLEOTIDE SEQUENCE [LARGE SCALE GENOMIC DNA]</scope>
</reference>
<dbReference type="EMBL" id="EAAA01001498">
    <property type="status" value="NOT_ANNOTATED_CDS"/>
    <property type="molecule type" value="Genomic_DNA"/>
</dbReference>
<organism evidence="1 2">
    <name type="scientific">Ciona intestinalis</name>
    <name type="common">Transparent sea squirt</name>
    <name type="synonym">Ascidia intestinalis</name>
    <dbReference type="NCBI Taxonomy" id="7719"/>
    <lineage>
        <taxon>Eukaryota</taxon>
        <taxon>Metazoa</taxon>
        <taxon>Chordata</taxon>
        <taxon>Tunicata</taxon>
        <taxon>Ascidiacea</taxon>
        <taxon>Phlebobranchia</taxon>
        <taxon>Cionidae</taxon>
        <taxon>Ciona</taxon>
    </lineage>
</organism>
<reference evidence="1" key="3">
    <citation type="submission" date="2025-08" db="UniProtKB">
        <authorList>
            <consortium name="Ensembl"/>
        </authorList>
    </citation>
    <scope>IDENTIFICATION</scope>
</reference>
<evidence type="ECO:0000313" key="1">
    <source>
        <dbReference type="Ensembl" id="ENSCINP00000030808.1"/>
    </source>
</evidence>